<feature type="domain" description="Spc7 kinetochore protein" evidence="3">
    <location>
        <begin position="920"/>
        <end position="1234"/>
    </location>
</feature>
<gene>
    <name evidence="4" type="ORF">VTJ83DRAFT_2194</name>
</gene>
<dbReference type="Pfam" id="PF08317">
    <property type="entry name" value="Spc7"/>
    <property type="match status" value="1"/>
</dbReference>
<dbReference type="EMBL" id="JAZGUE010000002">
    <property type="protein sequence ID" value="KAL2270010.1"/>
    <property type="molecule type" value="Genomic_DNA"/>
</dbReference>
<feature type="compositionally biased region" description="Polar residues" evidence="2">
    <location>
        <begin position="870"/>
        <end position="882"/>
    </location>
</feature>
<dbReference type="InterPro" id="IPR033338">
    <property type="entry name" value="Spc105/Spc7"/>
</dbReference>
<dbReference type="PANTHER" id="PTHR28260:SF1">
    <property type="entry name" value="SPINDLE POLE BODY COMPONENT SPC105"/>
    <property type="match status" value="1"/>
</dbReference>
<feature type="compositionally biased region" description="Acidic residues" evidence="2">
    <location>
        <begin position="1359"/>
        <end position="1380"/>
    </location>
</feature>
<dbReference type="InterPro" id="IPR040850">
    <property type="entry name" value="Knl1_RWD_C"/>
</dbReference>
<feature type="coiled-coil region" evidence="1">
    <location>
        <begin position="1099"/>
        <end position="1169"/>
    </location>
</feature>
<dbReference type="SMART" id="SM00787">
    <property type="entry name" value="Spc7"/>
    <property type="match status" value="1"/>
</dbReference>
<protein>
    <recommendedName>
        <fullName evidence="3">Spc7 kinetochore protein domain-containing protein</fullName>
    </recommendedName>
</protein>
<feature type="region of interest" description="Disordered" evidence="2">
    <location>
        <begin position="728"/>
        <end position="891"/>
    </location>
</feature>
<feature type="compositionally biased region" description="Basic and acidic residues" evidence="2">
    <location>
        <begin position="756"/>
        <end position="768"/>
    </location>
</feature>
<dbReference type="Pfam" id="PF15402">
    <property type="entry name" value="MELT_2"/>
    <property type="match status" value="6"/>
</dbReference>
<feature type="compositionally biased region" description="Polar residues" evidence="2">
    <location>
        <begin position="731"/>
        <end position="740"/>
    </location>
</feature>
<dbReference type="Proteomes" id="UP001600064">
    <property type="component" value="Unassembled WGS sequence"/>
</dbReference>
<feature type="region of interest" description="Disordered" evidence="2">
    <location>
        <begin position="316"/>
        <end position="356"/>
    </location>
</feature>
<feature type="region of interest" description="Disordered" evidence="2">
    <location>
        <begin position="548"/>
        <end position="692"/>
    </location>
</feature>
<feature type="compositionally biased region" description="Basic and acidic residues" evidence="2">
    <location>
        <begin position="112"/>
        <end position="142"/>
    </location>
</feature>
<keyword evidence="5" id="KW-1185">Reference proteome</keyword>
<evidence type="ECO:0000256" key="2">
    <source>
        <dbReference type="SAM" id="MobiDB-lite"/>
    </source>
</evidence>
<feature type="compositionally biased region" description="Polar residues" evidence="2">
    <location>
        <begin position="635"/>
        <end position="669"/>
    </location>
</feature>
<feature type="compositionally biased region" description="Polar residues" evidence="2">
    <location>
        <begin position="840"/>
        <end position="853"/>
    </location>
</feature>
<feature type="region of interest" description="Disordered" evidence="2">
    <location>
        <begin position="1261"/>
        <end position="1293"/>
    </location>
</feature>
<evidence type="ECO:0000313" key="4">
    <source>
        <dbReference type="EMBL" id="KAL2270010.1"/>
    </source>
</evidence>
<feature type="region of interest" description="Disordered" evidence="2">
    <location>
        <begin position="474"/>
        <end position="495"/>
    </location>
</feature>
<feature type="compositionally biased region" description="Acidic residues" evidence="2">
    <location>
        <begin position="811"/>
        <end position="822"/>
    </location>
</feature>
<feature type="compositionally biased region" description="Acidic residues" evidence="2">
    <location>
        <begin position="245"/>
        <end position="261"/>
    </location>
</feature>
<accession>A0ABR4DI58</accession>
<sequence length="1518" mass="163494">MAAHEEATLPATRRTRKSIGGPSTTRRSSDKDNAALDAGSTAAAAAATTTRKKTRSKSMGPGGFDALKTGSGNRRASLAAPPRSILKPTMPLLPEIPSYKPKGPSEGTKIALRTEEEQQAAAREREERERAQLEKEIRDRRDARRKSLANRRVSFAAEATLHTFHEIDEMPDSTTSSDSTRRTTQNSHHQPPSSDPPSSSPARDVDELPQAQQQQPPRRRRRSSAVSSAFGSDDYDSDFDHAESVAEEDAIEIEGSSDEDGTIMTVEAEEMTSASSPRSAFDGDTGDSVDENLRLAARRAVTQSLGEDEEVIAGFAGWGRKNHSQDNASRGAANDNRGASGSNGHHGDDQGSDMDMEADMDMTTAAGKILYPELPSPDREEEINEDMSMDVTTALGGILSKATAFLRRRSVNPTAQQAEPTQMGEQTMDLTTAIGGIRKGRMSDVSQFDVDANEDMSMEFTTAIGGLLSAGLGKNGAQNTPSPAAGDEEDDGGDLMDMTEAVGRILPDEGEEQDQTMGMDMTVAVGGIIASASTPAARSAAGKVVMEENADEPGRSPTAAAAVAAERSGSPERPTASAADEKAAAEFSPFRGNGLRRSPPQGLPPARLSPSRSPAPPSSSPMRQSPTPSPKKNAAAQSPARTPPSASGNDPPSSSPVRNLSSPMKTTPRSPARPSLFHQDPNTGLATPHVVLTPQVRRLSGVGADRPGLGSPRVAEIFDRRESIGEAASSFVPSVPQNPRRNVAFADPRELEDEFDRERREDGDREAGQDGAINLREMIQGLSPKKNPFRGRKSLAIGSGRGLLGKRPIELDMDDDDDEEENDGVKRLKGRQGSPVKNIRLQSPPSKAETTTGRKTRPSMRPVEPADRATTPTAGSSPQRATTPRDPAPSRFFGGAMDDQPTATVDLERFSPVRPPGLPLGGDAQDGERIHLQDFLNMTSIRFMELTTTKRRHTVAPGTARESIAASKDDVSLERCVVAGACTVPMLEMYQHSCRELKKYISEGRRIVREIETETFEENPPLFREYMTATPEMRVLMDNQFKNVKTHARLLSKAMWYEWRSKLCEGLKEGLLKTAEGMDADEKLLARQESMLAEVLPGLAARREALEREKVELHEAEQELAGIDPQDLEDARAELAAVDKALADKSRRLEELKRELEEAAEGVDDLAQKKQLCLDEIHEADRIREECRGWSVDEIAKHKAQTDAVEKRTGWAIASVAGTALTMRYRREIELVFDVAALQQSSPSSRPIAIRYIGPPAAAAAATSSSSSHRRSSSRDNNIIVGKDVARGPSTPAPEKAFVLRRLRSHLRSRGPSLFPRAAPARRAPMLLRLVADAWDLAGEVEATVRRLNLTFPTVVELDGSDGDGTDGDEDDGGMEDQDPENGGAGGAAAKAAATIKSSILLAPLQTRVEVRLRLGVVVQEKALLEHGQVDGMAGTDGNRPRRRAVEVTVKPEAGVVYGEPFAAGKMTEFLAGRVASSTEGGADGGKKMAAMGLGLGWDEAVVELERRLLAKGRAGQR</sequence>
<evidence type="ECO:0000313" key="5">
    <source>
        <dbReference type="Proteomes" id="UP001600064"/>
    </source>
</evidence>
<feature type="compositionally biased region" description="Low complexity" evidence="2">
    <location>
        <begin position="40"/>
        <end position="49"/>
    </location>
</feature>
<proteinExistence type="predicted"/>
<dbReference type="Pfam" id="PF18210">
    <property type="entry name" value="Knl1_RWD_C"/>
    <property type="match status" value="1"/>
</dbReference>
<keyword evidence="1" id="KW-0175">Coiled coil</keyword>
<organism evidence="4 5">
    <name type="scientific">Remersonia thermophila</name>
    <dbReference type="NCBI Taxonomy" id="72144"/>
    <lineage>
        <taxon>Eukaryota</taxon>
        <taxon>Fungi</taxon>
        <taxon>Dikarya</taxon>
        <taxon>Ascomycota</taxon>
        <taxon>Pezizomycotina</taxon>
        <taxon>Sordariomycetes</taxon>
        <taxon>Sordariomycetidae</taxon>
        <taxon>Sordariales</taxon>
        <taxon>Sordariales incertae sedis</taxon>
        <taxon>Remersonia</taxon>
    </lineage>
</organism>
<reference evidence="4 5" key="1">
    <citation type="journal article" date="2024" name="Commun. Biol.">
        <title>Comparative genomic analysis of thermophilic fungi reveals convergent evolutionary adaptations and gene losses.</title>
        <authorList>
            <person name="Steindorff A.S."/>
            <person name="Aguilar-Pontes M.V."/>
            <person name="Robinson A.J."/>
            <person name="Andreopoulos B."/>
            <person name="LaButti K."/>
            <person name="Kuo A."/>
            <person name="Mondo S."/>
            <person name="Riley R."/>
            <person name="Otillar R."/>
            <person name="Haridas S."/>
            <person name="Lipzen A."/>
            <person name="Grimwood J."/>
            <person name="Schmutz J."/>
            <person name="Clum A."/>
            <person name="Reid I.D."/>
            <person name="Moisan M.C."/>
            <person name="Butler G."/>
            <person name="Nguyen T.T.M."/>
            <person name="Dewar K."/>
            <person name="Conant G."/>
            <person name="Drula E."/>
            <person name="Henrissat B."/>
            <person name="Hansel C."/>
            <person name="Singer S."/>
            <person name="Hutchinson M.I."/>
            <person name="de Vries R.P."/>
            <person name="Natvig D.O."/>
            <person name="Powell A.J."/>
            <person name="Tsang A."/>
            <person name="Grigoriev I.V."/>
        </authorList>
    </citation>
    <scope>NUCLEOTIDE SEQUENCE [LARGE SCALE GENOMIC DNA]</scope>
    <source>
        <strain evidence="4 5">ATCC 22073</strain>
    </source>
</reference>
<feature type="region of interest" description="Disordered" evidence="2">
    <location>
        <begin position="1"/>
        <end position="288"/>
    </location>
</feature>
<feature type="compositionally biased region" description="Low complexity" evidence="2">
    <location>
        <begin position="172"/>
        <end position="184"/>
    </location>
</feature>
<dbReference type="InterPro" id="IPR013253">
    <property type="entry name" value="Spc7_domain"/>
</dbReference>
<evidence type="ECO:0000259" key="3">
    <source>
        <dbReference type="SMART" id="SM00787"/>
    </source>
</evidence>
<feature type="region of interest" description="Disordered" evidence="2">
    <location>
        <begin position="1356"/>
        <end position="1390"/>
    </location>
</feature>
<dbReference type="PANTHER" id="PTHR28260">
    <property type="entry name" value="SPINDLE POLE BODY COMPONENT SPC105"/>
    <property type="match status" value="1"/>
</dbReference>
<dbReference type="SMART" id="SM01315">
    <property type="entry name" value="Spc7_N"/>
    <property type="match status" value="1"/>
</dbReference>
<dbReference type="GeneID" id="98123081"/>
<comment type="caution">
    <text evidence="4">The sequence shown here is derived from an EMBL/GenBank/DDBJ whole genome shotgun (WGS) entry which is preliminary data.</text>
</comment>
<evidence type="ECO:0000256" key="1">
    <source>
        <dbReference type="SAM" id="Coils"/>
    </source>
</evidence>
<dbReference type="RefSeq" id="XP_070868734.1">
    <property type="nucleotide sequence ID" value="XM_071008437.1"/>
</dbReference>
<name>A0ABR4DI58_9PEZI</name>